<feature type="region of interest" description="Disordered" evidence="1">
    <location>
        <begin position="1"/>
        <end position="22"/>
    </location>
</feature>
<reference evidence="2" key="1">
    <citation type="submission" date="2021-03" db="EMBL/GenBank/DDBJ databases">
        <title>Acanthopleuribacteraceae sp. M133.</title>
        <authorList>
            <person name="Wang G."/>
        </authorList>
    </citation>
    <scope>NUCLEOTIDE SEQUENCE</scope>
    <source>
        <strain evidence="2">M133</strain>
    </source>
</reference>
<organism evidence="2 3">
    <name type="scientific">Sulfidibacter corallicola</name>
    <dbReference type="NCBI Taxonomy" id="2818388"/>
    <lineage>
        <taxon>Bacteria</taxon>
        <taxon>Pseudomonadati</taxon>
        <taxon>Acidobacteriota</taxon>
        <taxon>Holophagae</taxon>
        <taxon>Acanthopleuribacterales</taxon>
        <taxon>Acanthopleuribacteraceae</taxon>
        <taxon>Sulfidibacter</taxon>
    </lineage>
</organism>
<proteinExistence type="predicted"/>
<protein>
    <submittedName>
        <fullName evidence="2">Uncharacterized protein</fullName>
    </submittedName>
</protein>
<evidence type="ECO:0000313" key="2">
    <source>
        <dbReference type="EMBL" id="QTD48709.1"/>
    </source>
</evidence>
<evidence type="ECO:0000256" key="1">
    <source>
        <dbReference type="SAM" id="MobiDB-lite"/>
    </source>
</evidence>
<dbReference type="EMBL" id="CP071793">
    <property type="protein sequence ID" value="QTD48709.1"/>
    <property type="molecule type" value="Genomic_DNA"/>
</dbReference>
<feature type="compositionally biased region" description="Polar residues" evidence="1">
    <location>
        <begin position="10"/>
        <end position="21"/>
    </location>
</feature>
<gene>
    <name evidence="2" type="ORF">J3U87_24270</name>
</gene>
<keyword evidence="3" id="KW-1185">Reference proteome</keyword>
<sequence length="875" mass="96502">MLTHREQKQRTTTNAAHSGQNAEHRDRRACRLLLCALWLLPAHLWSGIQIFPEPAEILLGETEFTGPSINLFIDGPELGQASEESPLYLRFQLPDQVFLKETLVAPGQDPVRLALSVFGPIFPDLRMIAPTESAMIVRWIAGERAIWVRFSVSSDLWVEIPDGEPPTGNSLAFSLGLGLEELESYEMTFPFFQNGWANLPFNTRDVRAAGEDLSRETPTPLVLDLSQFSGEEGELLFLDVDLLRDSEGVETEPKPGDIDEGSEVEDVFIEPVPLAVVLSEPSQEQEPLFIQTTSTVLEKGTACGQAGSVDINFDRIAFFEATPEEPVYLRINLESGALLCETLVDPLNPESHPIHLAVGLDRAPDNAFMTSQPDDMSIVRWKEGESAIWVAIRRPPFDWVHVPEGKPVGRDQVRFFAQLGLSGSDSLARMQPLFQQNRANLPANTNDPEIHTPTDSLLQVDLRESSLSSVLPDLYVQVQGWHLSLGVEDGPNDIIDPGFFLGLTATGPVATVNDNGEEPTRGVLVTSLIQQVDETGRCEETGNYTMEVNDDLFPQASTVTPIYLRLALGSDAVLCDSLVMPGVSEPIHLAMRLRGERLGLRLNAASDALSVVRWVAGERAIWLRVTQSSSNWILGNADEPLAPTPDTPVTWSFGFAGDTSLLQNENDYINGWANLAANTRIPPGIDVPADTRITVDLLEASMDTRRSNWDGLLSTDPLAYFGSVGVETAPSEDDIVRGAQQTMRFFGFPEVAQGLLGAISPEVAVQGIEPVEITARIAQDIDPVSFRWEDMETGALIGLQRTIIWDPIPPRDRIYRLTVRDRRGRSTTVTGILLVNPDGVDLNEDGVNDIRDLHLTLPSWPEEQSVLDMLRIRIE</sequence>
<dbReference type="Proteomes" id="UP000663929">
    <property type="component" value="Chromosome"/>
</dbReference>
<accession>A0A8A4TF32</accession>
<dbReference type="RefSeq" id="WP_237378360.1">
    <property type="nucleotide sequence ID" value="NZ_CP071793.1"/>
</dbReference>
<dbReference type="AlphaFoldDB" id="A0A8A4TF32"/>
<dbReference type="KEGG" id="scor:J3U87_24270"/>
<name>A0A8A4TF32_SULCO</name>
<evidence type="ECO:0000313" key="3">
    <source>
        <dbReference type="Proteomes" id="UP000663929"/>
    </source>
</evidence>